<dbReference type="SUPFAM" id="SSF55124">
    <property type="entry name" value="Nitrite/Sulfite reductase N-terminal domain-like"/>
    <property type="match status" value="1"/>
</dbReference>
<evidence type="ECO:0000256" key="2">
    <source>
        <dbReference type="ARBA" id="ARBA00022617"/>
    </source>
</evidence>
<evidence type="ECO:0000256" key="6">
    <source>
        <dbReference type="ARBA" id="ARBA00023014"/>
    </source>
</evidence>
<feature type="domain" description="Nitrite/Sulfite reductase ferredoxin-like" evidence="7">
    <location>
        <begin position="16"/>
        <end position="81"/>
    </location>
</feature>
<dbReference type="PANTHER" id="PTHR32439:SF9">
    <property type="entry name" value="BLR3264 PROTEIN"/>
    <property type="match status" value="1"/>
</dbReference>
<accession>A0A1I4QZS3</accession>
<evidence type="ECO:0000256" key="4">
    <source>
        <dbReference type="ARBA" id="ARBA00023002"/>
    </source>
</evidence>
<keyword evidence="5" id="KW-0408">Iron</keyword>
<protein>
    <submittedName>
        <fullName evidence="8">Precorrin-3B synthase</fullName>
    </submittedName>
</protein>
<keyword evidence="1" id="KW-0004">4Fe-4S</keyword>
<keyword evidence="3" id="KW-0479">Metal-binding</keyword>
<name>A0A1I4QZS3_9RHOB</name>
<dbReference type="InterPro" id="IPR045854">
    <property type="entry name" value="NO2/SO3_Rdtase_4Fe4S_sf"/>
</dbReference>
<dbReference type="GO" id="GO:0051539">
    <property type="term" value="F:4 iron, 4 sulfur cluster binding"/>
    <property type="evidence" value="ECO:0007669"/>
    <property type="project" value="UniProtKB-KW"/>
</dbReference>
<evidence type="ECO:0000256" key="5">
    <source>
        <dbReference type="ARBA" id="ARBA00023004"/>
    </source>
</evidence>
<keyword evidence="2" id="KW-0349">Heme</keyword>
<dbReference type="InterPro" id="IPR051329">
    <property type="entry name" value="NIR_SIR_4Fe-4S"/>
</dbReference>
<dbReference type="Gene3D" id="3.30.413.10">
    <property type="entry name" value="Sulfite Reductase Hemoprotein, domain 1"/>
    <property type="match status" value="2"/>
</dbReference>
<proteinExistence type="predicted"/>
<keyword evidence="9" id="KW-1185">Reference proteome</keyword>
<keyword evidence="6" id="KW-0411">Iron-sulfur</keyword>
<gene>
    <name evidence="8" type="ORF">SAMN04488042_107200</name>
</gene>
<dbReference type="AlphaFoldDB" id="A0A1I4QZS3"/>
<dbReference type="SUPFAM" id="SSF56014">
    <property type="entry name" value="Nitrite and sulphite reductase 4Fe-4S domain-like"/>
    <property type="match status" value="1"/>
</dbReference>
<dbReference type="GO" id="GO:0016491">
    <property type="term" value="F:oxidoreductase activity"/>
    <property type="evidence" value="ECO:0007669"/>
    <property type="project" value="UniProtKB-KW"/>
</dbReference>
<evidence type="ECO:0000313" key="9">
    <source>
        <dbReference type="Proteomes" id="UP000199144"/>
    </source>
</evidence>
<dbReference type="EMBL" id="FOTQ01000007">
    <property type="protein sequence ID" value="SFM45518.1"/>
    <property type="molecule type" value="Genomic_DNA"/>
</dbReference>
<dbReference type="Pfam" id="PF03460">
    <property type="entry name" value="NIR_SIR_ferr"/>
    <property type="match status" value="1"/>
</dbReference>
<sequence length="377" mass="40547">MIRPEAKGWCPGAYRPMMSGDGLVVRVRPTLARLTHDQVLGLCDAAQSFGSGLIDLTSRANLQIRGVSEDNHEPLLARLHALDLLPDDPALEGRRNILVDPFWQEGDDTHRLTTELTARLGELPAMPAKVGYAIDLAPNPMFTANSADFRLERNSNGDILLRPDGMSRGRLVTPDTAIDALIDMAHWFVKTGGPAHRRMGNHVSFTQPPADWQAALPAAPAKPVAPGQTGADALYGAAFGQLAASPLAALLNATRATAMRVTPWRLFLLEDTEMALTTDFITDENAHLLKIDACPGAPLCTASSVDTRTLARKLAPLARRPLHISGCAKGCARPRACATTLVGENGAFNLVRNGRPWDEPSETGLAPETLAQRIGEF</sequence>
<evidence type="ECO:0000256" key="3">
    <source>
        <dbReference type="ARBA" id="ARBA00022723"/>
    </source>
</evidence>
<keyword evidence="4" id="KW-0560">Oxidoreductase</keyword>
<dbReference type="InterPro" id="IPR005117">
    <property type="entry name" value="NiRdtase/SiRdtase_haem-b_fer"/>
</dbReference>
<dbReference type="RefSeq" id="WP_242654828.1">
    <property type="nucleotide sequence ID" value="NZ_FOTQ01000007.1"/>
</dbReference>
<dbReference type="InterPro" id="IPR036136">
    <property type="entry name" value="Nit/Sulf_reduc_fer-like_dom_sf"/>
</dbReference>
<reference evidence="8 9" key="1">
    <citation type="submission" date="2016-10" db="EMBL/GenBank/DDBJ databases">
        <authorList>
            <person name="de Groot N.N."/>
        </authorList>
    </citation>
    <scope>NUCLEOTIDE SEQUENCE [LARGE SCALE GENOMIC DNA]</scope>
    <source>
        <strain evidence="8 9">DSM 15283</strain>
    </source>
</reference>
<dbReference type="PANTHER" id="PTHR32439">
    <property type="entry name" value="FERREDOXIN--NITRITE REDUCTASE, CHLOROPLASTIC"/>
    <property type="match status" value="1"/>
</dbReference>
<evidence type="ECO:0000259" key="7">
    <source>
        <dbReference type="Pfam" id="PF03460"/>
    </source>
</evidence>
<evidence type="ECO:0000256" key="1">
    <source>
        <dbReference type="ARBA" id="ARBA00022485"/>
    </source>
</evidence>
<dbReference type="STRING" id="254406.SAMN04488042_107200"/>
<dbReference type="Gene3D" id="3.90.480.10">
    <property type="entry name" value="Sulfite Reductase Hemoprotein,Domain 2"/>
    <property type="match status" value="1"/>
</dbReference>
<dbReference type="Proteomes" id="UP000199144">
    <property type="component" value="Unassembled WGS sequence"/>
</dbReference>
<organism evidence="8 9">
    <name type="scientific">Shimia aestuarii</name>
    <dbReference type="NCBI Taxonomy" id="254406"/>
    <lineage>
        <taxon>Bacteria</taxon>
        <taxon>Pseudomonadati</taxon>
        <taxon>Pseudomonadota</taxon>
        <taxon>Alphaproteobacteria</taxon>
        <taxon>Rhodobacterales</taxon>
        <taxon>Roseobacteraceae</taxon>
    </lineage>
</organism>
<dbReference type="GO" id="GO:0046872">
    <property type="term" value="F:metal ion binding"/>
    <property type="evidence" value="ECO:0007669"/>
    <property type="project" value="UniProtKB-KW"/>
</dbReference>
<evidence type="ECO:0000313" key="8">
    <source>
        <dbReference type="EMBL" id="SFM45518.1"/>
    </source>
</evidence>